<reference evidence="2 3" key="1">
    <citation type="submission" date="2022-06" db="EMBL/GenBank/DDBJ databases">
        <title>Isolation of gut microbiota from human fecal samples.</title>
        <authorList>
            <person name="Pamer E.G."/>
            <person name="Barat B."/>
            <person name="Waligurski E."/>
            <person name="Medina S."/>
            <person name="Paddock L."/>
            <person name="Mostad J."/>
        </authorList>
    </citation>
    <scope>NUCLEOTIDE SEQUENCE [LARGE SCALE GENOMIC DNA]</scope>
    <source>
        <strain evidence="2 3">SL.3.17</strain>
    </source>
</reference>
<feature type="domain" description="Electron transfer flavoprotein alpha/beta-subunit N-terminal" evidence="1">
    <location>
        <begin position="2"/>
        <end position="47"/>
    </location>
</feature>
<proteinExistence type="predicted"/>
<feature type="non-terminal residue" evidence="2">
    <location>
        <position position="69"/>
    </location>
</feature>
<organism evidence="2 3">
    <name type="scientific">Anaerovorax odorimutans</name>
    <dbReference type="NCBI Taxonomy" id="109327"/>
    <lineage>
        <taxon>Bacteria</taxon>
        <taxon>Bacillati</taxon>
        <taxon>Bacillota</taxon>
        <taxon>Clostridia</taxon>
        <taxon>Peptostreptococcales</taxon>
        <taxon>Anaerovoracaceae</taxon>
        <taxon>Anaerovorax</taxon>
    </lineage>
</organism>
<name>A0ABT1RUC6_9FIRM</name>
<dbReference type="Pfam" id="PF01012">
    <property type="entry name" value="ETF"/>
    <property type="match status" value="1"/>
</dbReference>
<accession>A0ABT1RUC6</accession>
<gene>
    <name evidence="2" type="ORF">NE619_18945</name>
</gene>
<dbReference type="EMBL" id="JANFXK010000274">
    <property type="protein sequence ID" value="MCQ4638804.1"/>
    <property type="molecule type" value="Genomic_DNA"/>
</dbReference>
<dbReference type="InterPro" id="IPR014730">
    <property type="entry name" value="ETF_a/b_N"/>
</dbReference>
<evidence type="ECO:0000313" key="2">
    <source>
        <dbReference type="EMBL" id="MCQ4638804.1"/>
    </source>
</evidence>
<dbReference type="InterPro" id="IPR014729">
    <property type="entry name" value="Rossmann-like_a/b/a_fold"/>
</dbReference>
<comment type="caution">
    <text evidence="2">The sequence shown here is derived from an EMBL/GenBank/DDBJ whole genome shotgun (WGS) entry which is preliminary data.</text>
</comment>
<evidence type="ECO:0000313" key="3">
    <source>
        <dbReference type="Proteomes" id="UP001524502"/>
    </source>
</evidence>
<protein>
    <submittedName>
        <fullName evidence="2">Electron transfer flavoprotein subunit alpha</fullName>
    </submittedName>
</protein>
<evidence type="ECO:0000259" key="1">
    <source>
        <dbReference type="Pfam" id="PF01012"/>
    </source>
</evidence>
<dbReference type="Gene3D" id="3.40.50.620">
    <property type="entry name" value="HUPs"/>
    <property type="match status" value="1"/>
</dbReference>
<dbReference type="Proteomes" id="UP001524502">
    <property type="component" value="Unassembled WGS sequence"/>
</dbReference>
<keyword evidence="3" id="KW-1185">Reference proteome</keyword>
<sequence>TDAIRRKKPEIVLFGATHIGRDLAPRIAARLDTGLTADCTRLDIDTADYMEYLEKNTTASLAGLDADDG</sequence>
<dbReference type="SUPFAM" id="SSF52402">
    <property type="entry name" value="Adenine nucleotide alpha hydrolases-like"/>
    <property type="match status" value="1"/>
</dbReference>
<feature type="non-terminal residue" evidence="2">
    <location>
        <position position="1"/>
    </location>
</feature>